<evidence type="ECO:0000313" key="2">
    <source>
        <dbReference type="EMBL" id="SMC63686.1"/>
    </source>
</evidence>
<dbReference type="EMBL" id="FWXN01000006">
    <property type="protein sequence ID" value="SMC63686.1"/>
    <property type="molecule type" value="Genomic_DNA"/>
</dbReference>
<reference evidence="2 3" key="1">
    <citation type="submission" date="2017-04" db="EMBL/GenBank/DDBJ databases">
        <authorList>
            <person name="Afonso C.L."/>
            <person name="Miller P.J."/>
            <person name="Scott M.A."/>
            <person name="Spackman E."/>
            <person name="Goraichik I."/>
            <person name="Dimitrov K.M."/>
            <person name="Suarez D.L."/>
            <person name="Swayne D.E."/>
        </authorList>
    </citation>
    <scope>NUCLEOTIDE SEQUENCE [LARGE SCALE GENOMIC DNA]</scope>
    <source>
        <strain evidence="2 3">CGMCC 1.12511</strain>
    </source>
</reference>
<keyword evidence="1" id="KW-0812">Transmembrane</keyword>
<dbReference type="Proteomes" id="UP000192634">
    <property type="component" value="Unassembled WGS sequence"/>
</dbReference>
<evidence type="ECO:0000256" key="1">
    <source>
        <dbReference type="SAM" id="Phobius"/>
    </source>
</evidence>
<name>A0A1W2ASK0_9MICO</name>
<gene>
    <name evidence="2" type="ORF">SAMN06296429_106172</name>
</gene>
<keyword evidence="1" id="KW-1133">Transmembrane helix</keyword>
<organism evidence="2 3">
    <name type="scientific">Janibacter indicus</name>
    <dbReference type="NCBI Taxonomy" id="857417"/>
    <lineage>
        <taxon>Bacteria</taxon>
        <taxon>Bacillati</taxon>
        <taxon>Actinomycetota</taxon>
        <taxon>Actinomycetes</taxon>
        <taxon>Micrococcales</taxon>
        <taxon>Intrasporangiaceae</taxon>
        <taxon>Janibacter</taxon>
    </lineage>
</organism>
<accession>A0A1W2ASK0</accession>
<keyword evidence="1" id="KW-0472">Membrane</keyword>
<protein>
    <submittedName>
        <fullName evidence="2">Uncharacterized protein</fullName>
    </submittedName>
</protein>
<evidence type="ECO:0000313" key="3">
    <source>
        <dbReference type="Proteomes" id="UP000192634"/>
    </source>
</evidence>
<feature type="transmembrane region" description="Helical" evidence="1">
    <location>
        <begin position="17"/>
        <end position="36"/>
    </location>
</feature>
<sequence length="37" mass="4028">MFGFIGLIGEHFQTHPIMLKMAFAGSVGVVMLLMGVF</sequence>
<dbReference type="AlphaFoldDB" id="A0A1W2ASK0"/>
<proteinExistence type="predicted"/>